<name>A0A8S5MXV7_9CAUD</name>
<sequence length="166" mass="18687">MGVKVTIKTDKLKSMQKATEKLKGKTVEVGIFGGEEAWLAGIHEYGCNIKVTPKMRAYLHTQGLHLKESTQYIKIPERAFIRNGYDQNIDEVEKMIDQIIGLVLEDKMDSDDFLKTIGLLLSSKIKDYAVELKIPPNHEFTIERKGSSNPLVDTGDMIGAITYRVT</sequence>
<accession>A0A8S5MXV7</accession>
<evidence type="ECO:0000313" key="1">
    <source>
        <dbReference type="EMBL" id="DAD87161.1"/>
    </source>
</evidence>
<protein>
    <submittedName>
        <fullName evidence="1">Virion morphogenesis protein</fullName>
    </submittedName>
</protein>
<reference evidence="1" key="1">
    <citation type="journal article" date="2021" name="Proc. Natl. Acad. Sci. U.S.A.">
        <title>A Catalog of Tens of Thousands of Viruses from Human Metagenomes Reveals Hidden Associations with Chronic Diseases.</title>
        <authorList>
            <person name="Tisza M.J."/>
            <person name="Buck C.B."/>
        </authorList>
    </citation>
    <scope>NUCLEOTIDE SEQUENCE</scope>
    <source>
        <strain evidence="1">CtM4P7</strain>
    </source>
</reference>
<proteinExistence type="predicted"/>
<dbReference type="EMBL" id="BK015015">
    <property type="protein sequence ID" value="DAD87161.1"/>
    <property type="molecule type" value="Genomic_DNA"/>
</dbReference>
<organism evidence="1">
    <name type="scientific">Siphoviridae sp. ctM4P7</name>
    <dbReference type="NCBI Taxonomy" id="2826256"/>
    <lineage>
        <taxon>Viruses</taxon>
        <taxon>Duplodnaviria</taxon>
        <taxon>Heunggongvirae</taxon>
        <taxon>Uroviricota</taxon>
        <taxon>Caudoviricetes</taxon>
    </lineage>
</organism>